<dbReference type="InterPro" id="IPR003615">
    <property type="entry name" value="HNH_nuc"/>
</dbReference>
<feature type="region of interest" description="Disordered" evidence="1">
    <location>
        <begin position="123"/>
        <end position="149"/>
    </location>
</feature>
<accession>A0A7X4HF95</accession>
<dbReference type="Gene3D" id="1.10.30.50">
    <property type="match status" value="1"/>
</dbReference>
<comment type="caution">
    <text evidence="3">The sequence shown here is derived from an EMBL/GenBank/DDBJ whole genome shotgun (WGS) entry which is preliminary data.</text>
</comment>
<evidence type="ECO:0000313" key="4">
    <source>
        <dbReference type="Proteomes" id="UP000450676"/>
    </source>
</evidence>
<protein>
    <recommendedName>
        <fullName evidence="2">HNH nuclease domain-containing protein</fullName>
    </recommendedName>
</protein>
<organism evidence="3 4">
    <name type="scientific">Pseudoduganella aquatica</name>
    <dbReference type="NCBI Taxonomy" id="2660641"/>
    <lineage>
        <taxon>Bacteria</taxon>
        <taxon>Pseudomonadati</taxon>
        <taxon>Pseudomonadota</taxon>
        <taxon>Betaproteobacteria</taxon>
        <taxon>Burkholderiales</taxon>
        <taxon>Oxalobacteraceae</taxon>
        <taxon>Telluria group</taxon>
        <taxon>Pseudoduganella</taxon>
    </lineage>
</organism>
<evidence type="ECO:0000256" key="1">
    <source>
        <dbReference type="SAM" id="MobiDB-lite"/>
    </source>
</evidence>
<name>A0A7X4HF95_9BURK</name>
<dbReference type="EMBL" id="WWCU01000033">
    <property type="protein sequence ID" value="MYN10191.1"/>
    <property type="molecule type" value="Genomic_DNA"/>
</dbReference>
<dbReference type="Proteomes" id="UP000450676">
    <property type="component" value="Unassembled WGS sequence"/>
</dbReference>
<evidence type="ECO:0000313" key="3">
    <source>
        <dbReference type="EMBL" id="MYN10191.1"/>
    </source>
</evidence>
<evidence type="ECO:0000259" key="2">
    <source>
        <dbReference type="SMART" id="SM00507"/>
    </source>
</evidence>
<dbReference type="CDD" id="cd00085">
    <property type="entry name" value="HNHc"/>
    <property type="match status" value="1"/>
</dbReference>
<reference evidence="3 4" key="1">
    <citation type="submission" date="2019-12" db="EMBL/GenBank/DDBJ databases">
        <title>Novel species isolated from a subtropical stream in China.</title>
        <authorList>
            <person name="Lu H."/>
        </authorList>
    </citation>
    <scope>NUCLEOTIDE SEQUENCE [LARGE SCALE GENOMIC DNA]</scope>
    <source>
        <strain evidence="3 4">FT127W</strain>
    </source>
</reference>
<proteinExistence type="predicted"/>
<gene>
    <name evidence="3" type="ORF">GTP77_22980</name>
</gene>
<dbReference type="AlphaFoldDB" id="A0A7X4HF95"/>
<sequence>MPIAPLLDASAQRILGLLVSLLPNIKPDNPKTFIGYKSAHERLGLSQEAVSWGDSLKVQGLLALAEWCEENGLPAITGLIIDKEKLSPGKGYYTAFVRREDDFQWWFDEIRKARDFDWTPYLAANHTATPPPPPPESPEASDVNEPAPRCETTTYRVLRDTLLAREVKRWHNYKCQVCGESIALPNGEQYAEAHHIQPLGAPHDGPDIAANIICVCPNHHVELDYGVRALRIENLRQAPGHQISDKYVQYHNEEIMRRWQVL</sequence>
<feature type="domain" description="HNH nuclease" evidence="2">
    <location>
        <begin position="162"/>
        <end position="221"/>
    </location>
</feature>
<keyword evidence="4" id="KW-1185">Reference proteome</keyword>
<dbReference type="RefSeq" id="WP_161074480.1">
    <property type="nucleotide sequence ID" value="NZ_WWCU01000033.1"/>
</dbReference>
<dbReference type="SMART" id="SM00507">
    <property type="entry name" value="HNHc"/>
    <property type="match status" value="1"/>
</dbReference>
<dbReference type="Pfam" id="PF13391">
    <property type="entry name" value="HNH_2"/>
    <property type="match status" value="1"/>
</dbReference>